<dbReference type="EMBL" id="BSYA01000093">
    <property type="protein sequence ID" value="GMG32003.1"/>
    <property type="molecule type" value="Genomic_DNA"/>
</dbReference>
<proteinExistence type="predicted"/>
<reference evidence="1" key="1">
    <citation type="submission" date="2023-04" db="EMBL/GenBank/DDBJ databases">
        <title>Aspergillus oryzae NBRC 4228.</title>
        <authorList>
            <person name="Ichikawa N."/>
            <person name="Sato H."/>
            <person name="Tonouchi N."/>
        </authorList>
    </citation>
    <scope>NUCLEOTIDE SEQUENCE</scope>
    <source>
        <strain evidence="1">NBRC 4228</strain>
    </source>
</reference>
<organism evidence="1 2">
    <name type="scientific">Aspergillus oryzae</name>
    <name type="common">Yellow koji mold</name>
    <dbReference type="NCBI Taxonomy" id="5062"/>
    <lineage>
        <taxon>Eukaryota</taxon>
        <taxon>Fungi</taxon>
        <taxon>Dikarya</taxon>
        <taxon>Ascomycota</taxon>
        <taxon>Pezizomycotina</taxon>
        <taxon>Eurotiomycetes</taxon>
        <taxon>Eurotiomycetidae</taxon>
        <taxon>Eurotiales</taxon>
        <taxon>Aspergillaceae</taxon>
        <taxon>Aspergillus</taxon>
        <taxon>Aspergillus subgen. Circumdati</taxon>
    </lineage>
</organism>
<comment type="caution">
    <text evidence="1">The sequence shown here is derived from an EMBL/GenBank/DDBJ whole genome shotgun (WGS) entry which is preliminary data.</text>
</comment>
<dbReference type="AlphaFoldDB" id="A0AAN5BZT2"/>
<accession>A0AAN5BZT2</accession>
<evidence type="ECO:0000313" key="2">
    <source>
        <dbReference type="Proteomes" id="UP001165205"/>
    </source>
</evidence>
<sequence length="119" mass="13665">MSIPKAMIRPMTTTITYPTACDNGGWTESLPPLAVSSVMVTAGWTSQYVFTKTPNWWVIGALADIRDYERVNDMTWLLDEVIWFLRAGIGRFIYQMGCWMGWIIQYMVQETDGLVAWKT</sequence>
<dbReference type="Proteomes" id="UP001165205">
    <property type="component" value="Unassembled WGS sequence"/>
</dbReference>
<protein>
    <submittedName>
        <fullName evidence="1">Unnamed protein product</fullName>
    </submittedName>
</protein>
<gene>
    <name evidence="1" type="ORF">Aory04_000778800</name>
</gene>
<name>A0AAN5BZT2_ASPOZ</name>
<evidence type="ECO:0000313" key="1">
    <source>
        <dbReference type="EMBL" id="GMG32003.1"/>
    </source>
</evidence>